<dbReference type="OrthoDB" id="2932404at2759"/>
<evidence type="ECO:0000259" key="2">
    <source>
        <dbReference type="Pfam" id="PF24883"/>
    </source>
</evidence>
<dbReference type="Proteomes" id="UP000620124">
    <property type="component" value="Unassembled WGS sequence"/>
</dbReference>
<keyword evidence="4" id="KW-1185">Reference proteome</keyword>
<sequence length="922" mass="103630">MPFTVNGNISGSTFNDVGGDLNQVTGNLTQIFTSHGDRPSHGVASHLALPATTDDRLIGVLETQRQTRNDNQPFDISHPSYQRDCQISQDAFLDSTVPQDGLGSPRSTMHPAILDDAIPSYLGDHRNVSVDTPMPTPSHKPTQTQNDFLIWPPRRESGSIPSNTYSIGGSMTQVRVISYGESGIDVLYRSMAMGAVHDSGEQFPEPACHPGTRVGILEQLSAWSCDASPESSILWLHGSAGMGKSAIAQAFAVACNNVDRLGASFFFKRGHSERRSWDRLISTIAYQLALSVPGLRAHIQRAVEVDKRIVSLGIKDQFLRLILEPLKQAPRPEKTPVLILDGLDECDDYNVQQGILRLFIDAIRVHQLPLRILVSSRPEPHIREVIRTNETLKVCRLLEVLADQTAYDDIRIYFRDGFSKIRSEFSDRGIMFAETWPPHEILEHLVKKSSGIFIYAATVIRFVSDRYSGALPQEQLDSVVALDPASTSPLDDLYTQILSSTKPKQKERQLRILHVIWQGHPSQQSFITHPEEIDALLNFAQGTSRLVLDSLHSLLVVPPVMTPVGLRRDLDVLHASFTDYLGDPRRSKEWCVSLPELNFDYLRCIIRLLSSPPTGSTRPFHSEMALALPKVLRNMTCSDELIGLLRNPILQHSLFLDVETDDKKKGPWPARGSPYPPDLIELWERHRFVSIFISHLTQLKPSGEEVCPTCTLDSVYREILLSSNTPRAGLLILLLVTWHMFPWNLLTMLRMLGLTYRIFEPFFAARGRLELPFPPGDSPIDFLEDPDRAGVLYMEPCIAAELLILQWIRHVKGFLAGSDYWVDANLLLGIKHCLPTPKLKVFDELATLDLSKICDRMVQDPYAHEACHQFVISDRHLWGVLDWLETFDEPPLEVIAFWEKQIADIQNCPWSYNGAVNGGSQK</sequence>
<evidence type="ECO:0000256" key="1">
    <source>
        <dbReference type="ARBA" id="ARBA00022737"/>
    </source>
</evidence>
<accession>A0A8H7CNE6</accession>
<organism evidence="3 4">
    <name type="scientific">Mycena venus</name>
    <dbReference type="NCBI Taxonomy" id="2733690"/>
    <lineage>
        <taxon>Eukaryota</taxon>
        <taxon>Fungi</taxon>
        <taxon>Dikarya</taxon>
        <taxon>Basidiomycota</taxon>
        <taxon>Agaricomycotina</taxon>
        <taxon>Agaricomycetes</taxon>
        <taxon>Agaricomycetidae</taxon>
        <taxon>Agaricales</taxon>
        <taxon>Marasmiineae</taxon>
        <taxon>Mycenaceae</taxon>
        <taxon>Mycena</taxon>
    </lineage>
</organism>
<dbReference type="EMBL" id="JACAZI010000017">
    <property type="protein sequence ID" value="KAF7342401.1"/>
    <property type="molecule type" value="Genomic_DNA"/>
</dbReference>
<dbReference type="PANTHER" id="PTHR10039">
    <property type="entry name" value="AMELOGENIN"/>
    <property type="match status" value="1"/>
</dbReference>
<name>A0A8H7CNE6_9AGAR</name>
<dbReference type="InterPro" id="IPR027417">
    <property type="entry name" value="P-loop_NTPase"/>
</dbReference>
<dbReference type="SUPFAM" id="SSF52540">
    <property type="entry name" value="P-loop containing nucleoside triphosphate hydrolases"/>
    <property type="match status" value="1"/>
</dbReference>
<evidence type="ECO:0000313" key="3">
    <source>
        <dbReference type="EMBL" id="KAF7342401.1"/>
    </source>
</evidence>
<dbReference type="AlphaFoldDB" id="A0A8H7CNE6"/>
<comment type="caution">
    <text evidence="3">The sequence shown here is derived from an EMBL/GenBank/DDBJ whole genome shotgun (WGS) entry which is preliminary data.</text>
</comment>
<feature type="domain" description="Nephrocystin 3-like N-terminal" evidence="2">
    <location>
        <begin position="219"/>
        <end position="377"/>
    </location>
</feature>
<dbReference type="InterPro" id="IPR056884">
    <property type="entry name" value="NPHP3-like_N"/>
</dbReference>
<dbReference type="PANTHER" id="PTHR10039:SF17">
    <property type="entry name" value="FUNGAL STAND N-TERMINAL GOODBYE DOMAIN-CONTAINING PROTEIN-RELATED"/>
    <property type="match status" value="1"/>
</dbReference>
<gene>
    <name evidence="3" type="ORF">MVEN_01829100</name>
</gene>
<keyword evidence="1" id="KW-0677">Repeat</keyword>
<protein>
    <recommendedName>
        <fullName evidence="2">Nephrocystin 3-like N-terminal domain-containing protein</fullName>
    </recommendedName>
</protein>
<evidence type="ECO:0000313" key="4">
    <source>
        <dbReference type="Proteomes" id="UP000620124"/>
    </source>
</evidence>
<reference evidence="3" key="1">
    <citation type="submission" date="2020-05" db="EMBL/GenBank/DDBJ databases">
        <title>Mycena genomes resolve the evolution of fungal bioluminescence.</title>
        <authorList>
            <person name="Tsai I.J."/>
        </authorList>
    </citation>
    <scope>NUCLEOTIDE SEQUENCE</scope>
    <source>
        <strain evidence="3">CCC161011</strain>
    </source>
</reference>
<dbReference type="Gene3D" id="3.40.50.300">
    <property type="entry name" value="P-loop containing nucleotide triphosphate hydrolases"/>
    <property type="match status" value="1"/>
</dbReference>
<proteinExistence type="predicted"/>
<dbReference type="Pfam" id="PF24883">
    <property type="entry name" value="NPHP3_N"/>
    <property type="match status" value="1"/>
</dbReference>